<evidence type="ECO:0000313" key="1">
    <source>
        <dbReference type="EMBL" id="TEB29489.1"/>
    </source>
</evidence>
<dbReference type="AlphaFoldDB" id="A0A4Y7T7F8"/>
<organism evidence="1 2">
    <name type="scientific">Coprinellus micaceus</name>
    <name type="common">Glistening ink-cap mushroom</name>
    <name type="synonym">Coprinus micaceus</name>
    <dbReference type="NCBI Taxonomy" id="71717"/>
    <lineage>
        <taxon>Eukaryota</taxon>
        <taxon>Fungi</taxon>
        <taxon>Dikarya</taxon>
        <taxon>Basidiomycota</taxon>
        <taxon>Agaricomycotina</taxon>
        <taxon>Agaricomycetes</taxon>
        <taxon>Agaricomycetidae</taxon>
        <taxon>Agaricales</taxon>
        <taxon>Agaricineae</taxon>
        <taxon>Psathyrellaceae</taxon>
        <taxon>Coprinellus</taxon>
    </lineage>
</organism>
<dbReference type="EMBL" id="QPFP01000027">
    <property type="protein sequence ID" value="TEB29489.1"/>
    <property type="molecule type" value="Genomic_DNA"/>
</dbReference>
<accession>A0A4Y7T7F8</accession>
<name>A0A4Y7T7F8_COPMI</name>
<proteinExistence type="predicted"/>
<dbReference type="Proteomes" id="UP000298030">
    <property type="component" value="Unassembled WGS sequence"/>
</dbReference>
<evidence type="ECO:0000313" key="2">
    <source>
        <dbReference type="Proteomes" id="UP000298030"/>
    </source>
</evidence>
<reference evidence="1 2" key="1">
    <citation type="journal article" date="2019" name="Nat. Ecol. Evol.">
        <title>Megaphylogeny resolves global patterns of mushroom evolution.</title>
        <authorList>
            <person name="Varga T."/>
            <person name="Krizsan K."/>
            <person name="Foldi C."/>
            <person name="Dima B."/>
            <person name="Sanchez-Garcia M."/>
            <person name="Sanchez-Ramirez S."/>
            <person name="Szollosi G.J."/>
            <person name="Szarkandi J.G."/>
            <person name="Papp V."/>
            <person name="Albert L."/>
            <person name="Andreopoulos W."/>
            <person name="Angelini C."/>
            <person name="Antonin V."/>
            <person name="Barry K.W."/>
            <person name="Bougher N.L."/>
            <person name="Buchanan P."/>
            <person name="Buyck B."/>
            <person name="Bense V."/>
            <person name="Catcheside P."/>
            <person name="Chovatia M."/>
            <person name="Cooper J."/>
            <person name="Damon W."/>
            <person name="Desjardin D."/>
            <person name="Finy P."/>
            <person name="Geml J."/>
            <person name="Haridas S."/>
            <person name="Hughes K."/>
            <person name="Justo A."/>
            <person name="Karasinski D."/>
            <person name="Kautmanova I."/>
            <person name="Kiss B."/>
            <person name="Kocsube S."/>
            <person name="Kotiranta H."/>
            <person name="LaButti K.M."/>
            <person name="Lechner B.E."/>
            <person name="Liimatainen K."/>
            <person name="Lipzen A."/>
            <person name="Lukacs Z."/>
            <person name="Mihaltcheva S."/>
            <person name="Morgado L.N."/>
            <person name="Niskanen T."/>
            <person name="Noordeloos M.E."/>
            <person name="Ohm R.A."/>
            <person name="Ortiz-Santana B."/>
            <person name="Ovrebo C."/>
            <person name="Racz N."/>
            <person name="Riley R."/>
            <person name="Savchenko A."/>
            <person name="Shiryaev A."/>
            <person name="Soop K."/>
            <person name="Spirin V."/>
            <person name="Szebenyi C."/>
            <person name="Tomsovsky M."/>
            <person name="Tulloss R.E."/>
            <person name="Uehling J."/>
            <person name="Grigoriev I.V."/>
            <person name="Vagvolgyi C."/>
            <person name="Papp T."/>
            <person name="Martin F.M."/>
            <person name="Miettinen O."/>
            <person name="Hibbett D.S."/>
            <person name="Nagy L.G."/>
        </authorList>
    </citation>
    <scope>NUCLEOTIDE SEQUENCE [LARGE SCALE GENOMIC DNA]</scope>
    <source>
        <strain evidence="1 2">FP101781</strain>
    </source>
</reference>
<gene>
    <name evidence="1" type="ORF">FA13DRAFT_1734669</name>
</gene>
<protein>
    <submittedName>
        <fullName evidence="1">Uncharacterized protein</fullName>
    </submittedName>
</protein>
<sequence>MSGCISRNPLLCIAPLGKTLAVKHSEPISNTPEAPPTYIREKAGGLERCCGKCNDYNFQRAPIELVVANGKASVFSL</sequence>
<comment type="caution">
    <text evidence="1">The sequence shown here is derived from an EMBL/GenBank/DDBJ whole genome shotgun (WGS) entry which is preliminary data.</text>
</comment>
<keyword evidence="2" id="KW-1185">Reference proteome</keyword>